<dbReference type="EMBL" id="KN880663">
    <property type="protein sequence ID" value="KIY63943.1"/>
    <property type="molecule type" value="Genomic_DNA"/>
</dbReference>
<feature type="compositionally biased region" description="Low complexity" evidence="1">
    <location>
        <begin position="326"/>
        <end position="342"/>
    </location>
</feature>
<dbReference type="Proteomes" id="UP000054007">
    <property type="component" value="Unassembled WGS sequence"/>
</dbReference>
<evidence type="ECO:0000313" key="2">
    <source>
        <dbReference type="EMBL" id="KIY63943.1"/>
    </source>
</evidence>
<evidence type="ECO:0000313" key="3">
    <source>
        <dbReference type="Proteomes" id="UP000054007"/>
    </source>
</evidence>
<sequence length="437" mass="48045">MPLFLLSRALLSPDGFWSTCTWTAPESLSKRLIHHISSMNNKENRFTAELRNLGDSLRWTAGLPEELRSQVVIVVVGENMRRVLNREDILYTPDQRHARNEIKRIYKACNKSIAIKHISDIEPEHLAGNQGSDTQDGQLKLDVPACNALLKSIMGPDNIWMTADNGLSISERRTISNVLCAQTSQVLDKYTPKSGKKSDAGVARMKAAVQEYLDGRENYGFATPAARISGYLPKSSPKPYVHSQATPPLSTSESHLGRKMPHRPRASLAPKNSEGSVFLDSLFAKHIRPESPRPACSRPGLKRKAEEEPEEQPVRKQRWSVSSEFASVSGAGTSSSSATDGSPKCVSRASSGRPRGRTSDVDVRSRIPKVLAEERALKRLGEESAKRSQQTTASPSPAPSSHKRKADDEIDEGASPSKRGRFEGPGKRPSVKLVGRK</sequence>
<gene>
    <name evidence="2" type="ORF">CYLTODRAFT_119609</name>
</gene>
<feature type="region of interest" description="Disordered" evidence="1">
    <location>
        <begin position="237"/>
        <end position="272"/>
    </location>
</feature>
<proteinExistence type="predicted"/>
<keyword evidence="3" id="KW-1185">Reference proteome</keyword>
<organism evidence="2 3">
    <name type="scientific">Cylindrobasidium torrendii FP15055 ss-10</name>
    <dbReference type="NCBI Taxonomy" id="1314674"/>
    <lineage>
        <taxon>Eukaryota</taxon>
        <taxon>Fungi</taxon>
        <taxon>Dikarya</taxon>
        <taxon>Basidiomycota</taxon>
        <taxon>Agaricomycotina</taxon>
        <taxon>Agaricomycetes</taxon>
        <taxon>Agaricomycetidae</taxon>
        <taxon>Agaricales</taxon>
        <taxon>Marasmiineae</taxon>
        <taxon>Physalacriaceae</taxon>
        <taxon>Cylindrobasidium</taxon>
    </lineage>
</organism>
<protein>
    <submittedName>
        <fullName evidence="2">Uncharacterized protein</fullName>
    </submittedName>
</protein>
<feature type="region of interest" description="Disordered" evidence="1">
    <location>
        <begin position="289"/>
        <end position="437"/>
    </location>
</feature>
<feature type="compositionally biased region" description="Polar residues" evidence="1">
    <location>
        <begin position="243"/>
        <end position="254"/>
    </location>
</feature>
<feature type="compositionally biased region" description="Basic and acidic residues" evidence="1">
    <location>
        <begin position="357"/>
        <end position="386"/>
    </location>
</feature>
<evidence type="ECO:0000256" key="1">
    <source>
        <dbReference type="SAM" id="MobiDB-lite"/>
    </source>
</evidence>
<accession>A0A0D7AZZ3</accession>
<name>A0A0D7AZZ3_9AGAR</name>
<reference evidence="2 3" key="1">
    <citation type="journal article" date="2015" name="Fungal Genet. Biol.">
        <title>Evolution of novel wood decay mechanisms in Agaricales revealed by the genome sequences of Fistulina hepatica and Cylindrobasidium torrendii.</title>
        <authorList>
            <person name="Floudas D."/>
            <person name="Held B.W."/>
            <person name="Riley R."/>
            <person name="Nagy L.G."/>
            <person name="Koehler G."/>
            <person name="Ransdell A.S."/>
            <person name="Younus H."/>
            <person name="Chow J."/>
            <person name="Chiniquy J."/>
            <person name="Lipzen A."/>
            <person name="Tritt A."/>
            <person name="Sun H."/>
            <person name="Haridas S."/>
            <person name="LaButti K."/>
            <person name="Ohm R.A."/>
            <person name="Kues U."/>
            <person name="Blanchette R.A."/>
            <person name="Grigoriev I.V."/>
            <person name="Minto R.E."/>
            <person name="Hibbett D.S."/>
        </authorList>
    </citation>
    <scope>NUCLEOTIDE SEQUENCE [LARGE SCALE GENOMIC DNA]</scope>
    <source>
        <strain evidence="2 3">FP15055 ss-10</strain>
    </source>
</reference>
<dbReference type="AlphaFoldDB" id="A0A0D7AZZ3"/>